<dbReference type="HOGENOM" id="CLU_668606_0_0_10"/>
<gene>
    <name evidence="1" type="ordered locus">Fluta_2642</name>
</gene>
<proteinExistence type="predicted"/>
<accession>F2IFD9</accession>
<organism evidence="1 2">
    <name type="scientific">Fluviicola taffensis (strain DSM 16823 / NCIMB 13979 / RW262)</name>
    <dbReference type="NCBI Taxonomy" id="755732"/>
    <lineage>
        <taxon>Bacteria</taxon>
        <taxon>Pseudomonadati</taxon>
        <taxon>Bacteroidota</taxon>
        <taxon>Flavobacteriia</taxon>
        <taxon>Flavobacteriales</taxon>
        <taxon>Crocinitomicaceae</taxon>
        <taxon>Fluviicola</taxon>
    </lineage>
</organism>
<reference evidence="1 2" key="1">
    <citation type="journal article" date="2011" name="Stand. Genomic Sci.">
        <title>Complete genome sequence of the gliding freshwater bacterium Fluviicola taffensis type strain (RW262).</title>
        <authorList>
            <person name="Woyke T."/>
            <person name="Chertkov O."/>
            <person name="Lapidus A."/>
            <person name="Nolan M."/>
            <person name="Lucas S."/>
            <person name="Del Rio T.G."/>
            <person name="Tice H."/>
            <person name="Cheng J.F."/>
            <person name="Tapia R."/>
            <person name="Han C."/>
            <person name="Goodwin L."/>
            <person name="Pitluck S."/>
            <person name="Liolios K."/>
            <person name="Pagani I."/>
            <person name="Ivanova N."/>
            <person name="Huntemann M."/>
            <person name="Mavromatis K."/>
            <person name="Mikhailova N."/>
            <person name="Pati A."/>
            <person name="Chen A."/>
            <person name="Palaniappan K."/>
            <person name="Land M."/>
            <person name="Hauser L."/>
            <person name="Brambilla E.M."/>
            <person name="Rohde M."/>
            <person name="Mwirichia R."/>
            <person name="Sikorski J."/>
            <person name="Tindall B.J."/>
            <person name="Goker M."/>
            <person name="Bristow J."/>
            <person name="Eisen J.A."/>
            <person name="Markowitz V."/>
            <person name="Hugenholtz P."/>
            <person name="Klenk H.P."/>
            <person name="Kyrpides N.C."/>
        </authorList>
    </citation>
    <scope>NUCLEOTIDE SEQUENCE [LARGE SCALE GENOMIC DNA]</scope>
    <source>
        <strain evidence="2">DSM 16823 / RW262 / RW262</strain>
    </source>
</reference>
<dbReference type="KEGG" id="fte:Fluta_2642"/>
<dbReference type="EMBL" id="CP002542">
    <property type="protein sequence ID" value="AEA44624.1"/>
    <property type="molecule type" value="Genomic_DNA"/>
</dbReference>
<reference evidence="2" key="2">
    <citation type="submission" date="2011-02" db="EMBL/GenBank/DDBJ databases">
        <title>The complete genome of Fluviicola taffensis DSM 16823.</title>
        <authorList>
            <consortium name="US DOE Joint Genome Institute (JGI-PGF)"/>
            <person name="Lucas S."/>
            <person name="Copeland A."/>
            <person name="Lapidus A."/>
            <person name="Bruce D."/>
            <person name="Goodwin L."/>
            <person name="Pitluck S."/>
            <person name="Kyrpides N."/>
            <person name="Mavromatis K."/>
            <person name="Ivanova N."/>
            <person name="Mikhailova N."/>
            <person name="Pagani I."/>
            <person name="Chertkov O."/>
            <person name="Detter J.C."/>
            <person name="Han C."/>
            <person name="Tapia R."/>
            <person name="Land M."/>
            <person name="Hauser L."/>
            <person name="Markowitz V."/>
            <person name="Cheng J.-F."/>
            <person name="Hugenholtz P."/>
            <person name="Woyke T."/>
            <person name="Wu D."/>
            <person name="Tindall B."/>
            <person name="Pomrenke H.G."/>
            <person name="Brambilla E."/>
            <person name="Klenk H.-P."/>
            <person name="Eisen J.A."/>
        </authorList>
    </citation>
    <scope>NUCLEOTIDE SEQUENCE [LARGE SCALE GENOMIC DNA]</scope>
    <source>
        <strain evidence="2">DSM 16823 / RW262 / RW262</strain>
    </source>
</reference>
<keyword evidence="2" id="KW-1185">Reference proteome</keyword>
<evidence type="ECO:0000313" key="1">
    <source>
        <dbReference type="EMBL" id="AEA44624.1"/>
    </source>
</evidence>
<dbReference type="Proteomes" id="UP000007463">
    <property type="component" value="Chromosome"/>
</dbReference>
<protein>
    <submittedName>
        <fullName evidence="1">Uncharacterized protein</fullName>
    </submittedName>
</protein>
<name>F2IFD9_FLUTR</name>
<evidence type="ECO:0000313" key="2">
    <source>
        <dbReference type="Proteomes" id="UP000007463"/>
    </source>
</evidence>
<sequence>MAFFPFLLAAQKDTVEHNNVEGFVHGTVFSSRTWFIPVEDTIYYRSDSSLFNGILHVEYVNRSCKSKRPEVLIQESWYIVKEGVSTLNHAVNYFADCEKAKQSKIISAESFFSDTLIRFISYKANGKPWSFESYFIDPGRDVISEKKVLNNEGTLIYNIQYLNDYMHGITQIIVSNGDTLSLLYHIRKLSDVLTKNVRFLSANGKRISKSEFLAAEKDWSHSWSFAVIKHRKKPKLVLYRINPDKCEYLLLQENNCIPGTGKKRSFRRKLLKKQISPYNDYSFSSFEGTFKRREKVIRNYIDSLKGNTNTISIRFGTDSSYHIEVEAPRLEQGTIRRLGLNYTGKYVFDEKGDLVLLGDHPFESNILRMKEIPEKGYVYTLGFTVRMKEELKWITKGKVYLNCDGECTYDY</sequence>
<dbReference type="AlphaFoldDB" id="F2IFD9"/>